<evidence type="ECO:0000256" key="5">
    <source>
        <dbReference type="ARBA" id="ARBA00023136"/>
    </source>
</evidence>
<feature type="transmembrane region" description="Helical" evidence="6">
    <location>
        <begin position="419"/>
        <end position="436"/>
    </location>
</feature>
<dbReference type="GO" id="GO:0005886">
    <property type="term" value="C:plasma membrane"/>
    <property type="evidence" value="ECO:0007669"/>
    <property type="project" value="UniProtKB-SubCell"/>
</dbReference>
<evidence type="ECO:0000256" key="2">
    <source>
        <dbReference type="ARBA" id="ARBA00022475"/>
    </source>
</evidence>
<keyword evidence="2" id="KW-1003">Cell membrane</keyword>
<keyword evidence="4 6" id="KW-1133">Transmembrane helix</keyword>
<organism evidence="7 8">
    <name type="scientific">Anaerobacillus alkalidiazotrophicus</name>
    <dbReference type="NCBI Taxonomy" id="472963"/>
    <lineage>
        <taxon>Bacteria</taxon>
        <taxon>Bacillati</taxon>
        <taxon>Bacillota</taxon>
        <taxon>Bacilli</taxon>
        <taxon>Bacillales</taxon>
        <taxon>Bacillaceae</taxon>
        <taxon>Anaerobacillus</taxon>
    </lineage>
</organism>
<feature type="transmembrane region" description="Helical" evidence="6">
    <location>
        <begin position="119"/>
        <end position="141"/>
    </location>
</feature>
<dbReference type="STRING" id="472963.BKP45_03205"/>
<dbReference type="InterPro" id="IPR050833">
    <property type="entry name" value="Poly_Biosynth_Transport"/>
</dbReference>
<accession>A0A1S2MAH0</accession>
<keyword evidence="5 6" id="KW-0472">Membrane</keyword>
<comment type="caution">
    <text evidence="7">The sequence shown here is derived from an EMBL/GenBank/DDBJ whole genome shotgun (WGS) entry which is preliminary data.</text>
</comment>
<feature type="transmembrane region" description="Helical" evidence="6">
    <location>
        <begin position="180"/>
        <end position="202"/>
    </location>
</feature>
<keyword evidence="3 6" id="KW-0812">Transmembrane</keyword>
<reference evidence="7 8" key="1">
    <citation type="submission" date="2016-10" db="EMBL/GenBank/DDBJ databases">
        <title>Draft genome sequences of four alkaliphilic bacteria belonging to the Anaerobacillus genus.</title>
        <authorList>
            <person name="Bassil N.M."/>
            <person name="Lloyd J.R."/>
        </authorList>
    </citation>
    <scope>NUCLEOTIDE SEQUENCE [LARGE SCALE GENOMIC DNA]</scope>
    <source>
        <strain evidence="7 8">DSM 22531</strain>
    </source>
</reference>
<feature type="transmembrane region" description="Helical" evidence="6">
    <location>
        <begin position="442"/>
        <end position="457"/>
    </location>
</feature>
<dbReference type="PANTHER" id="PTHR30250:SF11">
    <property type="entry name" value="O-ANTIGEN TRANSPORTER-RELATED"/>
    <property type="match status" value="1"/>
</dbReference>
<dbReference type="EMBL" id="MLQS01000001">
    <property type="protein sequence ID" value="OIJ21721.1"/>
    <property type="molecule type" value="Genomic_DNA"/>
</dbReference>
<protein>
    <submittedName>
        <fullName evidence="7">Polysaccharide biosynthesis protein</fullName>
    </submittedName>
</protein>
<feature type="transmembrane region" description="Helical" evidence="6">
    <location>
        <begin position="386"/>
        <end position="407"/>
    </location>
</feature>
<evidence type="ECO:0000313" key="7">
    <source>
        <dbReference type="EMBL" id="OIJ21721.1"/>
    </source>
</evidence>
<comment type="subcellular location">
    <subcellularLocation>
        <location evidence="1">Cell membrane</location>
        <topology evidence="1">Multi-pass membrane protein</topology>
    </subcellularLocation>
</comment>
<feature type="transmembrane region" description="Helical" evidence="6">
    <location>
        <begin position="51"/>
        <end position="69"/>
    </location>
</feature>
<feature type="transmembrane region" description="Helical" evidence="6">
    <location>
        <begin position="214"/>
        <end position="233"/>
    </location>
</feature>
<proteinExistence type="predicted"/>
<evidence type="ECO:0000256" key="4">
    <source>
        <dbReference type="ARBA" id="ARBA00022989"/>
    </source>
</evidence>
<keyword evidence="8" id="KW-1185">Reference proteome</keyword>
<name>A0A1S2MAH0_9BACI</name>
<feature type="transmembrane region" description="Helical" evidence="6">
    <location>
        <begin position="153"/>
        <end position="174"/>
    </location>
</feature>
<feature type="transmembrane region" description="Helical" evidence="6">
    <location>
        <begin position="20"/>
        <end position="39"/>
    </location>
</feature>
<dbReference type="AlphaFoldDB" id="A0A1S2MAH0"/>
<feature type="transmembrane region" description="Helical" evidence="6">
    <location>
        <begin position="360"/>
        <end position="380"/>
    </location>
</feature>
<sequence>MLKRGILLKKTNKYLKAGSFYLIGNLFNKGIAFLTIPIFTRILTTYEYGIINTYASWVAIMTMVLGMTFHMGIRSAFNDYKNKVDNFMSAITFFSIISAFSLSLLILVMVLMLPIDVNLALILMCLVQGFFAAIIQNYSMYLMMNLRYKWRTVLLVFPNLFINLIAILAIFFVFENNAHFGKIIPSVLVTSLFGFILIILIFRKSKVLINKTYWKYALSISLPIILHGLSLNILTQSDRIMITSFVGASETGVYSLVYNFSMIATVVIVSLEGVWIPWFNKKLNERNLNQINDKVNIYIAIMSYMTVAIILVSPEILKLMAPKEYWHGKIIIPLIVLSSFMIFVYTLYVNIEHFHKKTKIIALNTILAAISNIVLNFIFIPIYGMYAAAFTTLISYIISLVLHYKYARKIEKDLFSLKILVKPLILILIMIVVYYIFIESSIIRWSILGIFSLYMILKEKRIILDYYKNDQNM</sequence>
<gene>
    <name evidence="7" type="ORF">BKP45_03205</name>
</gene>
<evidence type="ECO:0000313" key="8">
    <source>
        <dbReference type="Proteomes" id="UP000180057"/>
    </source>
</evidence>
<dbReference type="Pfam" id="PF01943">
    <property type="entry name" value="Polysacc_synt"/>
    <property type="match status" value="1"/>
</dbReference>
<feature type="transmembrane region" description="Helical" evidence="6">
    <location>
        <begin position="295"/>
        <end position="313"/>
    </location>
</feature>
<dbReference type="InterPro" id="IPR002797">
    <property type="entry name" value="Polysacc_synth"/>
</dbReference>
<evidence type="ECO:0000256" key="6">
    <source>
        <dbReference type="SAM" id="Phobius"/>
    </source>
</evidence>
<evidence type="ECO:0000256" key="1">
    <source>
        <dbReference type="ARBA" id="ARBA00004651"/>
    </source>
</evidence>
<evidence type="ECO:0000256" key="3">
    <source>
        <dbReference type="ARBA" id="ARBA00022692"/>
    </source>
</evidence>
<dbReference type="PANTHER" id="PTHR30250">
    <property type="entry name" value="PST FAMILY PREDICTED COLANIC ACID TRANSPORTER"/>
    <property type="match status" value="1"/>
</dbReference>
<feature type="transmembrane region" description="Helical" evidence="6">
    <location>
        <begin position="90"/>
        <end position="113"/>
    </location>
</feature>
<feature type="transmembrane region" description="Helical" evidence="6">
    <location>
        <begin position="253"/>
        <end position="275"/>
    </location>
</feature>
<feature type="transmembrane region" description="Helical" evidence="6">
    <location>
        <begin position="325"/>
        <end position="348"/>
    </location>
</feature>
<dbReference type="Proteomes" id="UP000180057">
    <property type="component" value="Unassembled WGS sequence"/>
</dbReference>